<keyword evidence="11" id="KW-1185">Reference proteome</keyword>
<dbReference type="Gene3D" id="3.40.50.1820">
    <property type="entry name" value="alpha/beta hydrolase"/>
    <property type="match status" value="1"/>
</dbReference>
<evidence type="ECO:0000259" key="9">
    <source>
        <dbReference type="Pfam" id="PF00561"/>
    </source>
</evidence>
<evidence type="ECO:0000256" key="8">
    <source>
        <dbReference type="SAM" id="Phobius"/>
    </source>
</evidence>
<organism evidence="11">
    <name type="scientific">Vanderwaltozyma polyspora (strain ATCC 22028 / DSM 70294 / BCRC 21397 / CBS 2163 / NBRC 10782 / NRRL Y-8283 / UCD 57-17)</name>
    <name type="common">Kluyveromyces polysporus</name>
    <dbReference type="NCBI Taxonomy" id="436907"/>
    <lineage>
        <taxon>Eukaryota</taxon>
        <taxon>Fungi</taxon>
        <taxon>Dikarya</taxon>
        <taxon>Ascomycota</taxon>
        <taxon>Saccharomycotina</taxon>
        <taxon>Saccharomycetes</taxon>
        <taxon>Saccharomycetales</taxon>
        <taxon>Saccharomycetaceae</taxon>
        <taxon>Vanderwaltozyma</taxon>
    </lineage>
</organism>
<dbReference type="Proteomes" id="UP000000267">
    <property type="component" value="Unassembled WGS sequence"/>
</dbReference>
<evidence type="ECO:0000256" key="5">
    <source>
        <dbReference type="ARBA" id="ARBA00022989"/>
    </source>
</evidence>
<evidence type="ECO:0000256" key="6">
    <source>
        <dbReference type="ARBA" id="ARBA00023098"/>
    </source>
</evidence>
<dbReference type="SUPFAM" id="SSF53474">
    <property type="entry name" value="alpha/beta-Hydrolases"/>
    <property type="match status" value="1"/>
</dbReference>
<dbReference type="GO" id="GO:0004771">
    <property type="term" value="F:sterol ester esterase activity"/>
    <property type="evidence" value="ECO:0007669"/>
    <property type="project" value="EnsemblFungi"/>
</dbReference>
<dbReference type="Pfam" id="PF00561">
    <property type="entry name" value="Abhydrolase_1"/>
    <property type="match status" value="1"/>
</dbReference>
<dbReference type="ESTHER" id="vanpo-a7tsk8">
    <property type="family name" value="Acidic_Lipase"/>
</dbReference>
<dbReference type="OMA" id="YACEEHT"/>
<dbReference type="PhylomeDB" id="A7TSK8"/>
<dbReference type="InParanoid" id="A7TSK8"/>
<dbReference type="PANTHER" id="PTHR11005">
    <property type="entry name" value="LYSOSOMAL ACID LIPASE-RELATED"/>
    <property type="match status" value="1"/>
</dbReference>
<keyword evidence="5 8" id="KW-1133">Transmembrane helix</keyword>
<dbReference type="FunCoup" id="A7TSK8">
    <property type="interactions" value="1447"/>
</dbReference>
<keyword evidence="4" id="KW-0442">Lipid degradation</keyword>
<keyword evidence="7 8" id="KW-0472">Membrane</keyword>
<keyword evidence="6" id="KW-0443">Lipid metabolism</keyword>
<dbReference type="HOGENOM" id="CLU_010974_5_0_1"/>
<dbReference type="FunFam" id="3.40.50.1820:FF:000095">
    <property type="entry name" value="Triglyceride lipase-cholesterol esterase"/>
    <property type="match status" value="1"/>
</dbReference>
<evidence type="ECO:0000256" key="1">
    <source>
        <dbReference type="ARBA" id="ARBA00004167"/>
    </source>
</evidence>
<evidence type="ECO:0000256" key="4">
    <source>
        <dbReference type="ARBA" id="ARBA00022963"/>
    </source>
</evidence>
<feature type="transmembrane region" description="Helical" evidence="8">
    <location>
        <begin position="12"/>
        <end position="33"/>
    </location>
</feature>
<dbReference type="InterPro" id="IPR029058">
    <property type="entry name" value="AB_hydrolase_fold"/>
</dbReference>
<dbReference type="EMBL" id="DS480515">
    <property type="protein sequence ID" value="EDO14743.1"/>
    <property type="molecule type" value="Genomic_DNA"/>
</dbReference>
<dbReference type="GeneID" id="5542775"/>
<protein>
    <recommendedName>
        <fullName evidence="9">AB hydrolase-1 domain-containing protein</fullName>
    </recommendedName>
</protein>
<gene>
    <name evidence="10" type="ORF">Kpol_297p4</name>
</gene>
<dbReference type="InterPro" id="IPR000073">
    <property type="entry name" value="AB_hydrolase_1"/>
</dbReference>
<evidence type="ECO:0000256" key="2">
    <source>
        <dbReference type="ARBA" id="ARBA00022692"/>
    </source>
</evidence>
<evidence type="ECO:0000256" key="3">
    <source>
        <dbReference type="ARBA" id="ARBA00022801"/>
    </source>
</evidence>
<dbReference type="OrthoDB" id="9974421at2759"/>
<dbReference type="GO" id="GO:0016125">
    <property type="term" value="P:sterol metabolic process"/>
    <property type="evidence" value="ECO:0007669"/>
    <property type="project" value="EnsemblFungi"/>
</dbReference>
<dbReference type="AlphaFoldDB" id="A7TSK8"/>
<keyword evidence="3" id="KW-0378">Hydrolase</keyword>
<evidence type="ECO:0000313" key="10">
    <source>
        <dbReference type="EMBL" id="EDO14743.1"/>
    </source>
</evidence>
<reference evidence="10 11" key="1">
    <citation type="journal article" date="2007" name="Proc. Natl. Acad. Sci. U.S.A.">
        <title>Independent sorting-out of thousands of duplicated gene pairs in two yeast species descended from a whole-genome duplication.</title>
        <authorList>
            <person name="Scannell D.R."/>
            <person name="Frank A.C."/>
            <person name="Conant G.C."/>
            <person name="Byrne K.P."/>
            <person name="Woolfit M."/>
            <person name="Wolfe K.H."/>
        </authorList>
    </citation>
    <scope>NUCLEOTIDE SEQUENCE [LARGE SCALE GENOMIC DNA]</scope>
    <source>
        <strain evidence="11">ATCC 22028 / DSM 70294 / BCRC 21397 / CBS 2163 / NBRC 10782 / NRRL Y-8283 / UCD 57-17</strain>
    </source>
</reference>
<dbReference type="RefSeq" id="XP_001642601.1">
    <property type="nucleotide sequence ID" value="XM_001642551.1"/>
</dbReference>
<evidence type="ECO:0000313" key="11">
    <source>
        <dbReference type="Proteomes" id="UP000000267"/>
    </source>
</evidence>
<feature type="domain" description="AB hydrolase-1" evidence="9">
    <location>
        <begin position="117"/>
        <end position="409"/>
    </location>
</feature>
<proteinExistence type="predicted"/>
<dbReference type="GO" id="GO:0005811">
    <property type="term" value="C:lipid droplet"/>
    <property type="evidence" value="ECO:0007669"/>
    <property type="project" value="EnsemblFungi"/>
</dbReference>
<comment type="subcellular location">
    <subcellularLocation>
        <location evidence="1">Membrane</location>
        <topology evidence="1">Single-pass membrane protein</topology>
    </subcellularLocation>
</comment>
<accession>A7TSK8</accession>
<dbReference type="eggNOG" id="KOG2624">
    <property type="taxonomic scope" value="Eukaryota"/>
</dbReference>
<name>A7TSK8_VANPO</name>
<dbReference type="STRING" id="436907.A7TSK8"/>
<dbReference type="GO" id="GO:0016042">
    <property type="term" value="P:lipid catabolic process"/>
    <property type="evidence" value="ECO:0007669"/>
    <property type="project" value="UniProtKB-KW"/>
</dbReference>
<dbReference type="GO" id="GO:0016020">
    <property type="term" value="C:membrane"/>
    <property type="evidence" value="ECO:0007669"/>
    <property type="project" value="UniProtKB-SubCell"/>
</dbReference>
<dbReference type="KEGG" id="vpo:Kpol_297p4"/>
<keyword evidence="2 8" id="KW-0812">Transmembrane</keyword>
<sequence>MLFPLIGRLAITDYIIILMVYTEFFVYTLVSFVPQKLISATSWLFQQIFTSKTVIEQDDTKDPIEVLLRTAPTIHEMCAVFDIQVHDHLVRTEDDYILTLHRIPPDPRNSNGKVAYLHHGLLMCSDVWVCNIERNKNLPFVLHDMGYDVWMGNNRGNKYSTAHLYKLPRSPKFWDFSIDEFAFFDIPNSIKFVLEHCKVNQLVCIGFSQGSAQMFAALSINEELNSKISQFVAIAPAMTPHGLHNRIVDTLAKSTPKLMYLFFGRNIVLPSATLWRRTLHPKLFNMMVDMGNVLLFNWTAKNITYKQKFVSYSKLYSTTSVKSIVHWFQILRSQKFQLFEEPDDMFNSLSRPYRIPVFPTKTNIKVPILLIYGGIDSLVDIEVMKSNLPTKRVFDIKVEDHEHLDLIWGHDVDKLVIDKVIKFIDFFTPTQQSLPSVEQNVPSVQQRLMGHIEEEESSDATTTHTLMERLNSYTESEHKISISSPREISIEDIESFSKYENPVTPRSFKETTSPLAEVVTDSSIDVSTSSAML</sequence>
<evidence type="ECO:0000256" key="7">
    <source>
        <dbReference type="ARBA" id="ARBA00023136"/>
    </source>
</evidence>